<sequence>MRPALPAVLLLNALLIAAGCAQVPELDDHVTPAAKAAPYPALVPLDPLLNSTAETRITDQTDPQLQARAAALRARAQRMRQATNP</sequence>
<evidence type="ECO:0000313" key="2">
    <source>
        <dbReference type="EMBL" id="SMO47352.1"/>
    </source>
</evidence>
<dbReference type="RefSeq" id="WP_142492136.1">
    <property type="nucleotide sequence ID" value="NZ_FXTO01000003.1"/>
</dbReference>
<proteinExistence type="predicted"/>
<evidence type="ECO:0008006" key="4">
    <source>
        <dbReference type="Google" id="ProtNLM"/>
    </source>
</evidence>
<protein>
    <recommendedName>
        <fullName evidence="4">Beta-barrel assembly machine subunit BamF</fullName>
    </recommendedName>
</protein>
<keyword evidence="1" id="KW-0732">Signal</keyword>
<accession>A0A521BJU7</accession>
<keyword evidence="3" id="KW-1185">Reference proteome</keyword>
<organism evidence="2 3">
    <name type="scientific">Thalassovita litoralis</name>
    <dbReference type="NCBI Taxonomy" id="1010611"/>
    <lineage>
        <taxon>Bacteria</taxon>
        <taxon>Pseudomonadati</taxon>
        <taxon>Pseudomonadota</taxon>
        <taxon>Alphaproteobacteria</taxon>
        <taxon>Rhodobacterales</taxon>
        <taxon>Roseobacteraceae</taxon>
        <taxon>Thalassovita</taxon>
    </lineage>
</organism>
<gene>
    <name evidence="2" type="ORF">SAMN06265173_10392</name>
</gene>
<dbReference type="Proteomes" id="UP000316030">
    <property type="component" value="Unassembled WGS sequence"/>
</dbReference>
<feature type="signal peptide" evidence="1">
    <location>
        <begin position="1"/>
        <end position="21"/>
    </location>
</feature>
<evidence type="ECO:0000256" key="1">
    <source>
        <dbReference type="SAM" id="SignalP"/>
    </source>
</evidence>
<evidence type="ECO:0000313" key="3">
    <source>
        <dbReference type="Proteomes" id="UP000316030"/>
    </source>
</evidence>
<dbReference type="PROSITE" id="PS51257">
    <property type="entry name" value="PROKAR_LIPOPROTEIN"/>
    <property type="match status" value="1"/>
</dbReference>
<dbReference type="AlphaFoldDB" id="A0A521BJU7"/>
<dbReference type="EMBL" id="FXTO01000003">
    <property type="protein sequence ID" value="SMO47352.1"/>
    <property type="molecule type" value="Genomic_DNA"/>
</dbReference>
<dbReference type="OrthoDB" id="7877134at2"/>
<name>A0A521BJU7_9RHOB</name>
<reference evidence="2 3" key="1">
    <citation type="submission" date="2017-05" db="EMBL/GenBank/DDBJ databases">
        <authorList>
            <person name="Varghese N."/>
            <person name="Submissions S."/>
        </authorList>
    </citation>
    <scope>NUCLEOTIDE SEQUENCE [LARGE SCALE GENOMIC DNA]</scope>
    <source>
        <strain evidence="2 3">DSM 29506</strain>
    </source>
</reference>
<feature type="chain" id="PRO_5022181061" description="Beta-barrel assembly machine subunit BamF" evidence="1">
    <location>
        <begin position="22"/>
        <end position="85"/>
    </location>
</feature>